<feature type="region of interest" description="Disordered" evidence="1">
    <location>
        <begin position="33"/>
        <end position="64"/>
    </location>
</feature>
<evidence type="ECO:0000256" key="2">
    <source>
        <dbReference type="SAM" id="SignalP"/>
    </source>
</evidence>
<sequence length="99" mass="10200">MLLLLLLQLRGPSEITGSHQADSGTSAEFVGLGGPSEITDGHQADSGNSAEFVGLSGPSEITDSHPADSGNSVFCSLPCLPAACAVFECVAWAVQHQRF</sequence>
<dbReference type="EMBL" id="CAJNNV010027428">
    <property type="protein sequence ID" value="CAE8620380.1"/>
    <property type="molecule type" value="Genomic_DNA"/>
</dbReference>
<feature type="chain" id="PRO_5032551081" description="Subtilisin" evidence="2">
    <location>
        <begin position="18"/>
        <end position="99"/>
    </location>
</feature>
<proteinExistence type="predicted"/>
<organism evidence="3 4">
    <name type="scientific">Polarella glacialis</name>
    <name type="common">Dinoflagellate</name>
    <dbReference type="NCBI Taxonomy" id="89957"/>
    <lineage>
        <taxon>Eukaryota</taxon>
        <taxon>Sar</taxon>
        <taxon>Alveolata</taxon>
        <taxon>Dinophyceae</taxon>
        <taxon>Suessiales</taxon>
        <taxon>Suessiaceae</taxon>
        <taxon>Polarella</taxon>
    </lineage>
</organism>
<protein>
    <recommendedName>
        <fullName evidence="5">Subtilisin</fullName>
    </recommendedName>
</protein>
<keyword evidence="2" id="KW-0732">Signal</keyword>
<dbReference type="AlphaFoldDB" id="A0A813G827"/>
<evidence type="ECO:0000313" key="4">
    <source>
        <dbReference type="Proteomes" id="UP000654075"/>
    </source>
</evidence>
<evidence type="ECO:0000256" key="1">
    <source>
        <dbReference type="SAM" id="MobiDB-lite"/>
    </source>
</evidence>
<gene>
    <name evidence="3" type="ORF">PGLA1383_LOCUS37942</name>
</gene>
<name>A0A813G827_POLGL</name>
<accession>A0A813G827</accession>
<dbReference type="Proteomes" id="UP000654075">
    <property type="component" value="Unassembled WGS sequence"/>
</dbReference>
<evidence type="ECO:0008006" key="5">
    <source>
        <dbReference type="Google" id="ProtNLM"/>
    </source>
</evidence>
<reference evidence="3" key="1">
    <citation type="submission" date="2021-02" db="EMBL/GenBank/DDBJ databases">
        <authorList>
            <person name="Dougan E. K."/>
            <person name="Rhodes N."/>
            <person name="Thang M."/>
            <person name="Chan C."/>
        </authorList>
    </citation>
    <scope>NUCLEOTIDE SEQUENCE</scope>
</reference>
<feature type="signal peptide" evidence="2">
    <location>
        <begin position="1"/>
        <end position="17"/>
    </location>
</feature>
<comment type="caution">
    <text evidence="3">The sequence shown here is derived from an EMBL/GenBank/DDBJ whole genome shotgun (WGS) entry which is preliminary data.</text>
</comment>
<evidence type="ECO:0000313" key="3">
    <source>
        <dbReference type="EMBL" id="CAE8620380.1"/>
    </source>
</evidence>
<keyword evidence="4" id="KW-1185">Reference proteome</keyword>